<keyword evidence="4 11" id="KW-0418">Kinase</keyword>
<feature type="compositionally biased region" description="Basic and acidic residues" evidence="12">
    <location>
        <begin position="400"/>
        <end position="413"/>
    </location>
</feature>
<feature type="repeat" description="ANK" evidence="8">
    <location>
        <begin position="219"/>
        <end position="251"/>
    </location>
</feature>
<evidence type="ECO:0000256" key="2">
    <source>
        <dbReference type="ARBA" id="ARBA00022679"/>
    </source>
</evidence>
<dbReference type="Gene3D" id="1.10.510.10">
    <property type="entry name" value="Transferase(Phosphotransferase) domain 1"/>
    <property type="match status" value="1"/>
</dbReference>
<dbReference type="InterPro" id="IPR000980">
    <property type="entry name" value="SH2"/>
</dbReference>
<organism evidence="15 16">
    <name type="scientific">Callosobruchus maculatus</name>
    <name type="common">Southern cowpea weevil</name>
    <name type="synonym">Pulse bruchid</name>
    <dbReference type="NCBI Taxonomy" id="64391"/>
    <lineage>
        <taxon>Eukaryota</taxon>
        <taxon>Metazoa</taxon>
        <taxon>Ecdysozoa</taxon>
        <taxon>Arthropoda</taxon>
        <taxon>Hexapoda</taxon>
        <taxon>Insecta</taxon>
        <taxon>Pterygota</taxon>
        <taxon>Neoptera</taxon>
        <taxon>Endopterygota</taxon>
        <taxon>Coleoptera</taxon>
        <taxon>Polyphaga</taxon>
        <taxon>Cucujiformia</taxon>
        <taxon>Chrysomeloidea</taxon>
        <taxon>Chrysomelidae</taxon>
        <taxon>Bruchinae</taxon>
        <taxon>Bruchini</taxon>
        <taxon>Callosobruchus</taxon>
    </lineage>
</organism>
<dbReference type="SMART" id="SM00219">
    <property type="entry name" value="TyrKc"/>
    <property type="match status" value="1"/>
</dbReference>
<dbReference type="PROSITE" id="PS00107">
    <property type="entry name" value="PROTEIN_KINASE_ATP"/>
    <property type="match status" value="1"/>
</dbReference>
<dbReference type="SMART" id="SM00248">
    <property type="entry name" value="ANK"/>
    <property type="match status" value="5"/>
</dbReference>
<protein>
    <recommendedName>
        <fullName evidence="11">Tyrosine-protein kinase</fullName>
        <ecNumber evidence="11">2.7.10.2</ecNumber>
    </recommendedName>
</protein>
<dbReference type="InterPro" id="IPR001245">
    <property type="entry name" value="Ser-Thr/Tyr_kinase_cat_dom"/>
</dbReference>
<dbReference type="PROSITE" id="PS50088">
    <property type="entry name" value="ANK_REPEAT"/>
    <property type="match status" value="3"/>
</dbReference>
<evidence type="ECO:0000256" key="12">
    <source>
        <dbReference type="SAM" id="MobiDB-lite"/>
    </source>
</evidence>
<dbReference type="InterPro" id="IPR050198">
    <property type="entry name" value="Non-receptor_tyrosine_kinases"/>
</dbReference>
<dbReference type="PANTHER" id="PTHR24418">
    <property type="entry name" value="TYROSINE-PROTEIN KINASE"/>
    <property type="match status" value="1"/>
</dbReference>
<evidence type="ECO:0000256" key="6">
    <source>
        <dbReference type="ARBA" id="ARBA00023137"/>
    </source>
</evidence>
<dbReference type="InterPro" id="IPR036770">
    <property type="entry name" value="Ankyrin_rpt-contain_sf"/>
</dbReference>
<keyword evidence="9" id="KW-0727">SH2 domain</keyword>
<dbReference type="InterPro" id="IPR008266">
    <property type="entry name" value="Tyr_kinase_AS"/>
</dbReference>
<evidence type="ECO:0000313" key="16">
    <source>
        <dbReference type="Proteomes" id="UP000410492"/>
    </source>
</evidence>
<dbReference type="SUPFAM" id="SSF56112">
    <property type="entry name" value="Protein kinase-like (PK-like)"/>
    <property type="match status" value="1"/>
</dbReference>
<dbReference type="InterPro" id="IPR000719">
    <property type="entry name" value="Prot_kinase_dom"/>
</dbReference>
<evidence type="ECO:0000256" key="4">
    <source>
        <dbReference type="ARBA" id="ARBA00022777"/>
    </source>
</evidence>
<dbReference type="AlphaFoldDB" id="A0A653DRK7"/>
<evidence type="ECO:0000259" key="14">
    <source>
        <dbReference type="PROSITE" id="PS50011"/>
    </source>
</evidence>
<feature type="repeat" description="ANK" evidence="8">
    <location>
        <begin position="151"/>
        <end position="183"/>
    </location>
</feature>
<dbReference type="EMBL" id="CAACVG010014021">
    <property type="protein sequence ID" value="VEN62647.1"/>
    <property type="molecule type" value="Genomic_DNA"/>
</dbReference>
<comment type="similarity">
    <text evidence="11">Belongs to the protein kinase superfamily. Tyr protein kinase family.</text>
</comment>
<keyword evidence="5 10" id="KW-0067">ATP-binding</keyword>
<evidence type="ECO:0000256" key="11">
    <source>
        <dbReference type="RuleBase" id="RU362096"/>
    </source>
</evidence>
<dbReference type="Pfam" id="PF00017">
    <property type="entry name" value="SH2"/>
    <property type="match status" value="2"/>
</dbReference>
<dbReference type="PROSITE" id="PS00109">
    <property type="entry name" value="PROTEIN_KINASE_TYR"/>
    <property type="match status" value="1"/>
</dbReference>
<evidence type="ECO:0000313" key="15">
    <source>
        <dbReference type="EMBL" id="VEN62647.1"/>
    </source>
</evidence>
<feature type="domain" description="Protein kinase" evidence="14">
    <location>
        <begin position="451"/>
        <end position="715"/>
    </location>
</feature>
<keyword evidence="3 10" id="KW-0547">Nucleotide-binding</keyword>
<keyword evidence="1" id="KW-0597">Phosphoprotein</keyword>
<dbReference type="GO" id="GO:0004715">
    <property type="term" value="F:non-membrane spanning protein tyrosine kinase activity"/>
    <property type="evidence" value="ECO:0007669"/>
    <property type="project" value="UniProtKB-EC"/>
</dbReference>
<dbReference type="PROSITE" id="PS50297">
    <property type="entry name" value="ANK_REP_REGION"/>
    <property type="match status" value="3"/>
</dbReference>
<name>A0A653DRK7_CALMS</name>
<accession>A0A653DRK7</accession>
<dbReference type="EC" id="2.7.10.2" evidence="11"/>
<dbReference type="Pfam" id="PF07714">
    <property type="entry name" value="PK_Tyr_Ser-Thr"/>
    <property type="match status" value="1"/>
</dbReference>
<evidence type="ECO:0000256" key="3">
    <source>
        <dbReference type="ARBA" id="ARBA00022741"/>
    </source>
</evidence>
<keyword evidence="16" id="KW-1185">Reference proteome</keyword>
<feature type="domain" description="SH2" evidence="13">
    <location>
        <begin position="287"/>
        <end position="378"/>
    </location>
</feature>
<dbReference type="PROSITE" id="PS50001">
    <property type="entry name" value="SH2"/>
    <property type="match status" value="2"/>
</dbReference>
<dbReference type="GO" id="GO:0071944">
    <property type="term" value="C:cell periphery"/>
    <property type="evidence" value="ECO:0007669"/>
    <property type="project" value="UniProtKB-ARBA"/>
</dbReference>
<keyword evidence="2 11" id="KW-0808">Transferase</keyword>
<keyword evidence="8" id="KW-0040">ANK repeat</keyword>
<evidence type="ECO:0000256" key="9">
    <source>
        <dbReference type="PROSITE-ProRule" id="PRU00191"/>
    </source>
</evidence>
<evidence type="ECO:0000256" key="10">
    <source>
        <dbReference type="PROSITE-ProRule" id="PRU10141"/>
    </source>
</evidence>
<feature type="binding site" evidence="10">
    <location>
        <position position="483"/>
    </location>
    <ligand>
        <name>ATP</name>
        <dbReference type="ChEBI" id="CHEBI:30616"/>
    </ligand>
</feature>
<proteinExistence type="inferred from homology"/>
<dbReference type="SUPFAM" id="SSF48403">
    <property type="entry name" value="Ankyrin repeat"/>
    <property type="match status" value="1"/>
</dbReference>
<dbReference type="FunFam" id="1.10.510.10:FF:000027">
    <property type="entry name" value="Receptor protein-tyrosine kinase"/>
    <property type="match status" value="1"/>
</dbReference>
<dbReference type="SUPFAM" id="SSF55550">
    <property type="entry name" value="SH2 domain"/>
    <property type="match status" value="2"/>
</dbReference>
<sequence length="727" mass="83205">MNKKVDDISWYHGKLSREDAEDLLKQESEKNGLFLVRDSISSIGDYVLSVIYNKEINHYQIRRHVEDAFFSIDERIKFHGLDVLIEYYQSTPNVLCEGLILTEYVKGSQPPHDSRLLGRTNLLHRATLGGSLEVVSALLKTDKPPDVKDQEGRTAAHLASMKGYDHILERLIQCDANVNLRDSAGYTPLHYACQNNFPSTVKLLVQQGGANVQARHTDSGRVPLHEAAERGHIDIVRELISLSAPTRPRNKDDATPAQLARMNNHIECAEMLENYKHRVTRTEKSKWYHGTLGRQEAETMIKEYATKNGTFLVRFSERNKENVLTLYYDEDFYNYIINANKDGFLYIDDGPYLDSLEHIVEHYSLMQDGLPTVLQYPVPPKPKPPVPEFSTMPRPKRKNKIVESEPSKSHDYIPKCYPSQSQNIPLTCDIIASNNNNYNEKDERYIPLERLTRGALIGEGEFASVYEGTYLKNNGQMIKVAIKTLHPEQMQSSKGEFLREAEVMMKLDHHCVVKLIGLSEGPPLLMVQELLPLGSMLQYITTNSDRINPNYEFKIWAAQIAYGMQYLEKNELVHRDLAARNILLASKNQAKISDFGLSRAFGQGHQYYQAKEGGKWPLKWYAPESYNYGQFSNKSDVWSFGVTIWEMYTFGQTPYGDLKGSEAIKLIEEGERLKQPESCPDHIYDIMKRCWEYKATGRPSFQELVDIFTTDSGYMNIKDLVAEVNLV</sequence>
<dbReference type="Pfam" id="PF12796">
    <property type="entry name" value="Ank_2"/>
    <property type="match status" value="2"/>
</dbReference>
<dbReference type="PROSITE" id="PS50011">
    <property type="entry name" value="PROTEIN_KINASE_DOM"/>
    <property type="match status" value="1"/>
</dbReference>
<keyword evidence="6 11" id="KW-0829">Tyrosine-protein kinase</keyword>
<evidence type="ECO:0000256" key="8">
    <source>
        <dbReference type="PROSITE-ProRule" id="PRU00023"/>
    </source>
</evidence>
<dbReference type="Gene3D" id="3.30.505.10">
    <property type="entry name" value="SH2 domain"/>
    <property type="match status" value="2"/>
</dbReference>
<dbReference type="PRINTS" id="PR00109">
    <property type="entry name" value="TYRKINASE"/>
</dbReference>
<gene>
    <name evidence="15" type="ORF">CALMAC_LOCUS19702</name>
</gene>
<dbReference type="SMART" id="SM00252">
    <property type="entry name" value="SH2"/>
    <property type="match status" value="2"/>
</dbReference>
<evidence type="ECO:0000256" key="1">
    <source>
        <dbReference type="ARBA" id="ARBA00022553"/>
    </source>
</evidence>
<evidence type="ECO:0000256" key="7">
    <source>
        <dbReference type="ARBA" id="ARBA00051245"/>
    </source>
</evidence>
<dbReference type="GO" id="GO:0002009">
    <property type="term" value="P:morphogenesis of an epithelium"/>
    <property type="evidence" value="ECO:0007669"/>
    <property type="project" value="UniProtKB-ARBA"/>
</dbReference>
<dbReference type="GO" id="GO:0005524">
    <property type="term" value="F:ATP binding"/>
    <property type="evidence" value="ECO:0007669"/>
    <property type="project" value="UniProtKB-UniRule"/>
</dbReference>
<dbReference type="GO" id="GO:0007165">
    <property type="term" value="P:signal transduction"/>
    <property type="evidence" value="ECO:0007669"/>
    <property type="project" value="UniProtKB-ARBA"/>
</dbReference>
<dbReference type="InterPro" id="IPR017441">
    <property type="entry name" value="Protein_kinase_ATP_BS"/>
</dbReference>
<dbReference type="PRINTS" id="PR00401">
    <property type="entry name" value="SH2DOMAIN"/>
</dbReference>
<comment type="catalytic activity">
    <reaction evidence="7 11">
        <text>L-tyrosyl-[protein] + ATP = O-phospho-L-tyrosyl-[protein] + ADP + H(+)</text>
        <dbReference type="Rhea" id="RHEA:10596"/>
        <dbReference type="Rhea" id="RHEA-COMP:10136"/>
        <dbReference type="Rhea" id="RHEA-COMP:20101"/>
        <dbReference type="ChEBI" id="CHEBI:15378"/>
        <dbReference type="ChEBI" id="CHEBI:30616"/>
        <dbReference type="ChEBI" id="CHEBI:46858"/>
        <dbReference type="ChEBI" id="CHEBI:61978"/>
        <dbReference type="ChEBI" id="CHEBI:456216"/>
        <dbReference type="EC" id="2.7.10.2"/>
    </reaction>
</comment>
<feature type="region of interest" description="Disordered" evidence="12">
    <location>
        <begin position="383"/>
        <end position="414"/>
    </location>
</feature>
<reference evidence="15 16" key="1">
    <citation type="submission" date="2019-01" db="EMBL/GenBank/DDBJ databases">
        <authorList>
            <person name="Sayadi A."/>
        </authorList>
    </citation>
    <scope>NUCLEOTIDE SEQUENCE [LARGE SCALE GENOMIC DNA]</scope>
</reference>
<dbReference type="OrthoDB" id="67310at2759"/>
<dbReference type="InterPro" id="IPR020635">
    <property type="entry name" value="Tyr_kinase_cat_dom"/>
</dbReference>
<feature type="domain" description="SH2" evidence="13">
    <location>
        <begin position="10"/>
        <end position="105"/>
    </location>
</feature>
<evidence type="ECO:0000256" key="5">
    <source>
        <dbReference type="ARBA" id="ARBA00022840"/>
    </source>
</evidence>
<dbReference type="Gene3D" id="1.25.40.20">
    <property type="entry name" value="Ankyrin repeat-containing domain"/>
    <property type="match status" value="1"/>
</dbReference>
<feature type="repeat" description="ANK" evidence="8">
    <location>
        <begin position="184"/>
        <end position="208"/>
    </location>
</feature>
<dbReference type="InterPro" id="IPR002110">
    <property type="entry name" value="Ankyrin_rpt"/>
</dbReference>
<evidence type="ECO:0000259" key="13">
    <source>
        <dbReference type="PROSITE" id="PS50001"/>
    </source>
</evidence>
<dbReference type="Proteomes" id="UP000410492">
    <property type="component" value="Unassembled WGS sequence"/>
</dbReference>
<dbReference type="Gene3D" id="3.30.200.20">
    <property type="entry name" value="Phosphorylase Kinase, domain 1"/>
    <property type="match status" value="1"/>
</dbReference>
<dbReference type="InterPro" id="IPR011009">
    <property type="entry name" value="Kinase-like_dom_sf"/>
</dbReference>
<dbReference type="InterPro" id="IPR036860">
    <property type="entry name" value="SH2_dom_sf"/>
</dbReference>